<name>A0A9J6ZWU3_9GAMM</name>
<gene>
    <name evidence="1" type="ORF">L0Y14_14240</name>
</gene>
<organism evidence="1 2">
    <name type="scientific">Candidatus Endoriftia persephonae</name>
    <dbReference type="NCBI Taxonomy" id="393765"/>
    <lineage>
        <taxon>Bacteria</taxon>
        <taxon>Pseudomonadati</taxon>
        <taxon>Pseudomonadota</taxon>
        <taxon>Gammaproteobacteria</taxon>
        <taxon>Chromatiales</taxon>
        <taxon>Sedimenticolaceae</taxon>
        <taxon>Candidatus Endoriftia</taxon>
    </lineage>
</organism>
<dbReference type="AlphaFoldDB" id="A0A9J6ZWU3"/>
<evidence type="ECO:0000313" key="1">
    <source>
        <dbReference type="EMBL" id="USF87275.1"/>
    </source>
</evidence>
<dbReference type="RefSeq" id="WP_010082966.1">
    <property type="nucleotide sequence ID" value="NZ_CP090569.1"/>
</dbReference>
<accession>A0A9J6ZWU3</accession>
<sequence length="48" mass="5542">MANYSVNSVDVHKVGEYWAFFKGDDANLASERTARQQRAYMERKNTEG</sequence>
<dbReference type="EMBL" id="CP090569">
    <property type="protein sequence ID" value="USF87275.1"/>
    <property type="molecule type" value="Genomic_DNA"/>
</dbReference>
<reference evidence="1" key="1">
    <citation type="journal article" date="2022" name="Mol. Ecol. Resour.">
        <title>The complete and closed genome of the facultative generalist Candidatus Endoriftia persephone from deep-sea hydrothermal vents.</title>
        <authorList>
            <person name="de Oliveira A.L."/>
            <person name="Srivastava A."/>
            <person name="Espada-Hinojosa S."/>
            <person name="Bright M."/>
        </authorList>
    </citation>
    <scope>NUCLEOTIDE SEQUENCE</scope>
    <source>
        <strain evidence="1">Tica-EPR-9o50.N</strain>
    </source>
</reference>
<dbReference type="KEGG" id="eps:L0Y14_14240"/>
<evidence type="ECO:0000313" key="2">
    <source>
        <dbReference type="Proteomes" id="UP001056649"/>
    </source>
</evidence>
<protein>
    <submittedName>
        <fullName evidence="1">Uncharacterized protein</fullName>
    </submittedName>
</protein>
<proteinExistence type="predicted"/>
<keyword evidence="2" id="KW-1185">Reference proteome</keyword>
<dbReference type="Proteomes" id="UP001056649">
    <property type="component" value="Chromosome"/>
</dbReference>